<comment type="caution">
    <text evidence="2">The sequence shown here is derived from an EMBL/GenBank/DDBJ whole genome shotgun (WGS) entry which is preliminary data.</text>
</comment>
<evidence type="ECO:0000313" key="3">
    <source>
        <dbReference type="Proteomes" id="UP000325313"/>
    </source>
</evidence>
<proteinExistence type="predicted"/>
<dbReference type="AlphaFoldDB" id="A0A5B0RYR6"/>
<name>A0A5B0RYR6_PUCGR</name>
<organism evidence="2 3">
    <name type="scientific">Puccinia graminis f. sp. tritici</name>
    <dbReference type="NCBI Taxonomy" id="56615"/>
    <lineage>
        <taxon>Eukaryota</taxon>
        <taxon>Fungi</taxon>
        <taxon>Dikarya</taxon>
        <taxon>Basidiomycota</taxon>
        <taxon>Pucciniomycotina</taxon>
        <taxon>Pucciniomycetes</taxon>
        <taxon>Pucciniales</taxon>
        <taxon>Pucciniaceae</taxon>
        <taxon>Puccinia</taxon>
    </lineage>
</organism>
<feature type="compositionally biased region" description="Basic and acidic residues" evidence="1">
    <location>
        <begin position="63"/>
        <end position="85"/>
    </location>
</feature>
<evidence type="ECO:0000313" key="2">
    <source>
        <dbReference type="EMBL" id="KAA1131051.1"/>
    </source>
</evidence>
<feature type="compositionally biased region" description="Polar residues" evidence="1">
    <location>
        <begin position="101"/>
        <end position="121"/>
    </location>
</feature>
<evidence type="ECO:0000256" key="1">
    <source>
        <dbReference type="SAM" id="MobiDB-lite"/>
    </source>
</evidence>
<protein>
    <submittedName>
        <fullName evidence="2">Uncharacterized protein</fullName>
    </submittedName>
</protein>
<dbReference type="EMBL" id="VDEP01000105">
    <property type="protein sequence ID" value="KAA1131051.1"/>
    <property type="molecule type" value="Genomic_DNA"/>
</dbReference>
<gene>
    <name evidence="2" type="ORF">PGTUg99_029506</name>
</gene>
<dbReference type="Proteomes" id="UP000325313">
    <property type="component" value="Unassembled WGS sequence"/>
</dbReference>
<reference evidence="2 3" key="1">
    <citation type="submission" date="2019-05" db="EMBL/GenBank/DDBJ databases">
        <title>Emergence of the Ug99 lineage of the wheat stem rust pathogen through somatic hybridization.</title>
        <authorList>
            <person name="Li F."/>
            <person name="Upadhyaya N.M."/>
            <person name="Sperschneider J."/>
            <person name="Matny O."/>
            <person name="Nguyen-Phuc H."/>
            <person name="Mago R."/>
            <person name="Raley C."/>
            <person name="Miller M.E."/>
            <person name="Silverstein K.A.T."/>
            <person name="Henningsen E."/>
            <person name="Hirsch C.D."/>
            <person name="Visser B."/>
            <person name="Pretorius Z.A."/>
            <person name="Steffenson B.J."/>
            <person name="Schwessinger B."/>
            <person name="Dodds P.N."/>
            <person name="Figueroa M."/>
        </authorList>
    </citation>
    <scope>NUCLEOTIDE SEQUENCE [LARGE SCALE GENOMIC DNA]</scope>
    <source>
        <strain evidence="2 3">Ug99</strain>
    </source>
</reference>
<feature type="region of interest" description="Disordered" evidence="1">
    <location>
        <begin position="1"/>
        <end position="134"/>
    </location>
</feature>
<sequence length="134" mass="14564">MDHNTNLDPLLRTGSSDTETPPTPVASSFPSESTTTQTASSNVAPTLKQTNHRGNGNNRKKRNTEETEAHWKEEARRKKIREVEKGQSNAALSGTKHCGRGTSQANPVSKRQLAHTTNNTDFAPRKSGNLDGGK</sequence>
<feature type="compositionally biased region" description="Polar residues" evidence="1">
    <location>
        <begin position="1"/>
        <end position="49"/>
    </location>
</feature>
<accession>A0A5B0RYR6</accession>